<dbReference type="AlphaFoldDB" id="A0A834W7K1"/>
<reference evidence="1" key="1">
    <citation type="submission" date="2020-09" db="EMBL/GenBank/DDBJ databases">
        <title>Genome-Enabled Discovery of Anthraquinone Biosynthesis in Senna tora.</title>
        <authorList>
            <person name="Kang S.-H."/>
            <person name="Pandey R.P."/>
            <person name="Lee C.-M."/>
            <person name="Sim J.-S."/>
            <person name="Jeong J.-T."/>
            <person name="Choi B.-S."/>
            <person name="Jung M."/>
            <person name="Ginzburg D."/>
            <person name="Zhao K."/>
            <person name="Won S.Y."/>
            <person name="Oh T.-J."/>
            <person name="Yu Y."/>
            <person name="Kim N.-H."/>
            <person name="Lee O.R."/>
            <person name="Lee T.-H."/>
            <person name="Bashyal P."/>
            <person name="Kim T.-S."/>
            <person name="Lee W.-H."/>
            <person name="Kawkins C."/>
            <person name="Kim C.-K."/>
            <person name="Kim J.S."/>
            <person name="Ahn B.O."/>
            <person name="Rhee S.Y."/>
            <person name="Sohng J.K."/>
        </authorList>
    </citation>
    <scope>NUCLEOTIDE SEQUENCE</scope>
    <source>
        <tissue evidence="1">Leaf</tissue>
    </source>
</reference>
<gene>
    <name evidence="1" type="ORF">G2W53_034206</name>
</gene>
<sequence>MRDTRGHGCYRGGGRRVIRASLGVRRQW</sequence>
<dbReference type="EMBL" id="JAAIUW010000010">
    <property type="protein sequence ID" value="KAF7813230.1"/>
    <property type="molecule type" value="Genomic_DNA"/>
</dbReference>
<name>A0A834W7K1_9FABA</name>
<evidence type="ECO:0000313" key="1">
    <source>
        <dbReference type="EMBL" id="KAF7813230.1"/>
    </source>
</evidence>
<organism evidence="1 2">
    <name type="scientific">Senna tora</name>
    <dbReference type="NCBI Taxonomy" id="362788"/>
    <lineage>
        <taxon>Eukaryota</taxon>
        <taxon>Viridiplantae</taxon>
        <taxon>Streptophyta</taxon>
        <taxon>Embryophyta</taxon>
        <taxon>Tracheophyta</taxon>
        <taxon>Spermatophyta</taxon>
        <taxon>Magnoliopsida</taxon>
        <taxon>eudicotyledons</taxon>
        <taxon>Gunneridae</taxon>
        <taxon>Pentapetalae</taxon>
        <taxon>rosids</taxon>
        <taxon>fabids</taxon>
        <taxon>Fabales</taxon>
        <taxon>Fabaceae</taxon>
        <taxon>Caesalpinioideae</taxon>
        <taxon>Cassia clade</taxon>
        <taxon>Senna</taxon>
    </lineage>
</organism>
<comment type="caution">
    <text evidence="1">The sequence shown here is derived from an EMBL/GenBank/DDBJ whole genome shotgun (WGS) entry which is preliminary data.</text>
</comment>
<accession>A0A834W7K1</accession>
<keyword evidence="2" id="KW-1185">Reference proteome</keyword>
<dbReference type="Proteomes" id="UP000634136">
    <property type="component" value="Unassembled WGS sequence"/>
</dbReference>
<evidence type="ECO:0000313" key="2">
    <source>
        <dbReference type="Proteomes" id="UP000634136"/>
    </source>
</evidence>
<proteinExistence type="predicted"/>
<protein>
    <submittedName>
        <fullName evidence="1">Uncharacterized protein</fullName>
    </submittedName>
</protein>